<dbReference type="EMBL" id="BAABJJ010000044">
    <property type="protein sequence ID" value="GAA4954192.1"/>
    <property type="molecule type" value="Genomic_DNA"/>
</dbReference>
<dbReference type="InterPro" id="IPR028974">
    <property type="entry name" value="TSP_type-3_rpt"/>
</dbReference>
<reference evidence="3" key="1">
    <citation type="journal article" date="2019" name="Int. J. Syst. Evol. Microbiol.">
        <title>The Global Catalogue of Microorganisms (GCM) 10K type strain sequencing project: providing services to taxonomists for standard genome sequencing and annotation.</title>
        <authorList>
            <consortium name="The Broad Institute Genomics Platform"/>
            <consortium name="The Broad Institute Genome Sequencing Center for Infectious Disease"/>
            <person name="Wu L."/>
            <person name="Ma J."/>
        </authorList>
    </citation>
    <scope>NUCLEOTIDE SEQUENCE [LARGE SCALE GENOMIC DNA]</scope>
    <source>
        <strain evidence="3">JCM 18285</strain>
    </source>
</reference>
<evidence type="ECO:0000256" key="1">
    <source>
        <dbReference type="SAM" id="MobiDB-lite"/>
    </source>
</evidence>
<sequence length="326" mass="36075">MRLRKVTLFILILTLGFISCKKDDNAAEDIVVVPPRDRGEQQIADKALLLDYLSKHYYNSSAFTDPNTISTQDLVITKLGDDETDAPDGHTLLSDPGVVETKIVDFADTPYEYYILRLNQGEGGDSPTFADNVDVLYEGFTLDNEVFDSRVNLEKAPFDLVSLIPGWRKVLPQFNTAQSFVENGDGTVDYINHGAGVMFLPSGLAYFSSSIAGIGAYEPIIFKFDLIRTTENDHDGDGIPSFQEDLPDENGVKDGEFIVNFEDLTDEYDDDTDGDGVPNYFDADDDGDGIPTINEDLNEDGDPTNDIGKNGMPNYLDPEETEFVIK</sequence>
<dbReference type="PROSITE" id="PS51257">
    <property type="entry name" value="PROKAR_LIPOPROTEIN"/>
    <property type="match status" value="1"/>
</dbReference>
<dbReference type="GO" id="GO:0016853">
    <property type="term" value="F:isomerase activity"/>
    <property type="evidence" value="ECO:0007669"/>
    <property type="project" value="UniProtKB-KW"/>
</dbReference>
<dbReference type="Proteomes" id="UP001501302">
    <property type="component" value="Unassembled WGS sequence"/>
</dbReference>
<proteinExistence type="predicted"/>
<feature type="compositionally biased region" description="Acidic residues" evidence="1">
    <location>
        <begin position="317"/>
        <end position="326"/>
    </location>
</feature>
<dbReference type="InterPro" id="IPR046357">
    <property type="entry name" value="PPIase_dom_sf"/>
</dbReference>
<feature type="region of interest" description="Disordered" evidence="1">
    <location>
        <begin position="281"/>
        <end position="326"/>
    </location>
</feature>
<gene>
    <name evidence="2" type="ORF">GCM10023314_29750</name>
</gene>
<accession>A0ABP9GVF8</accession>
<name>A0ABP9GVF8_9FLAO</name>
<dbReference type="Gene3D" id="3.10.50.40">
    <property type="match status" value="1"/>
</dbReference>
<dbReference type="RefSeq" id="WP_345193438.1">
    <property type="nucleotide sequence ID" value="NZ_BAABJJ010000044.1"/>
</dbReference>
<comment type="caution">
    <text evidence="2">The sequence shown here is derived from an EMBL/GenBank/DDBJ whole genome shotgun (WGS) entry which is preliminary data.</text>
</comment>
<organism evidence="2 3">
    <name type="scientific">Algibacter agarivorans</name>
    <dbReference type="NCBI Taxonomy" id="1109741"/>
    <lineage>
        <taxon>Bacteria</taxon>
        <taxon>Pseudomonadati</taxon>
        <taxon>Bacteroidota</taxon>
        <taxon>Flavobacteriia</taxon>
        <taxon>Flavobacteriales</taxon>
        <taxon>Flavobacteriaceae</taxon>
        <taxon>Algibacter</taxon>
    </lineage>
</organism>
<protein>
    <submittedName>
        <fullName evidence="2">FKBP-type peptidyl-prolyl cis-trans isomerase</fullName>
    </submittedName>
</protein>
<dbReference type="SUPFAM" id="SSF54534">
    <property type="entry name" value="FKBP-like"/>
    <property type="match status" value="1"/>
</dbReference>
<dbReference type="Gene3D" id="4.10.1080.10">
    <property type="entry name" value="TSP type-3 repeat"/>
    <property type="match status" value="1"/>
</dbReference>
<keyword evidence="2" id="KW-0413">Isomerase</keyword>
<keyword evidence="3" id="KW-1185">Reference proteome</keyword>
<evidence type="ECO:0000313" key="3">
    <source>
        <dbReference type="Proteomes" id="UP001501302"/>
    </source>
</evidence>
<evidence type="ECO:0000313" key="2">
    <source>
        <dbReference type="EMBL" id="GAA4954192.1"/>
    </source>
</evidence>